<dbReference type="EMBL" id="JAVIJC010000037">
    <property type="protein sequence ID" value="MDX8495348.1"/>
    <property type="molecule type" value="Genomic_DNA"/>
</dbReference>
<name>A0ABU4Z8P5_9HYPH</name>
<dbReference type="Proteomes" id="UP001271249">
    <property type="component" value="Unassembled WGS sequence"/>
</dbReference>
<organism evidence="1 2">
    <name type="scientific">Mesorhizobium captivum</name>
    <dbReference type="NCBI Taxonomy" id="3072319"/>
    <lineage>
        <taxon>Bacteria</taxon>
        <taxon>Pseudomonadati</taxon>
        <taxon>Pseudomonadota</taxon>
        <taxon>Alphaproteobacteria</taxon>
        <taxon>Hyphomicrobiales</taxon>
        <taxon>Phyllobacteriaceae</taxon>
        <taxon>Mesorhizobium</taxon>
    </lineage>
</organism>
<comment type="caution">
    <text evidence="1">The sequence shown here is derived from an EMBL/GenBank/DDBJ whole genome shotgun (WGS) entry which is preliminary data.</text>
</comment>
<proteinExistence type="predicted"/>
<accession>A0ABU4Z8P5</accession>
<protein>
    <submittedName>
        <fullName evidence="1">Uncharacterized protein</fullName>
    </submittedName>
</protein>
<gene>
    <name evidence="1" type="ORF">RFN29_27700</name>
</gene>
<sequence length="126" mass="14159">MADSDNTTTLPIVTRRRLFAGTAIAMAAWQPKAFACNDLEKDRSVDPAVAVWRKFQAARDQTERLCRQQQRLERKLAETVGFPCATIRLHDGESVRLHSLKSIHEVLDLDPEDVAMRAKAEADLAD</sequence>
<keyword evidence="2" id="KW-1185">Reference proteome</keyword>
<feature type="non-terminal residue" evidence="1">
    <location>
        <position position="126"/>
    </location>
</feature>
<reference evidence="1 2" key="1">
    <citation type="submission" date="2023-08" db="EMBL/GenBank/DDBJ databases">
        <title>Implementing the SeqCode for naming new Mesorhizobium species isolated from Vachellia karroo root nodules.</title>
        <authorList>
            <person name="Van Lill M."/>
        </authorList>
    </citation>
    <scope>NUCLEOTIDE SEQUENCE [LARGE SCALE GENOMIC DNA]</scope>
    <source>
        <strain evidence="1 2">VK22B</strain>
    </source>
</reference>
<evidence type="ECO:0000313" key="1">
    <source>
        <dbReference type="EMBL" id="MDX8495348.1"/>
    </source>
</evidence>
<evidence type="ECO:0000313" key="2">
    <source>
        <dbReference type="Proteomes" id="UP001271249"/>
    </source>
</evidence>